<proteinExistence type="inferred from homology"/>
<keyword evidence="3" id="KW-1185">Reference proteome</keyword>
<dbReference type="Proteomes" id="UP000515162">
    <property type="component" value="Chromosome 2R"/>
</dbReference>
<evidence type="ECO:0000313" key="8">
    <source>
        <dbReference type="RefSeq" id="XP_033156574.1"/>
    </source>
</evidence>
<dbReference type="InterPro" id="IPR001148">
    <property type="entry name" value="CA_dom"/>
</dbReference>
<evidence type="ECO:0000313" key="5">
    <source>
        <dbReference type="RefSeq" id="XP_033156571.1"/>
    </source>
</evidence>
<organism evidence="3 6">
    <name type="scientific">Drosophila mauritiana</name>
    <name type="common">Fruit fly</name>
    <dbReference type="NCBI Taxonomy" id="7226"/>
    <lineage>
        <taxon>Eukaryota</taxon>
        <taxon>Metazoa</taxon>
        <taxon>Ecdysozoa</taxon>
        <taxon>Arthropoda</taxon>
        <taxon>Hexapoda</taxon>
        <taxon>Insecta</taxon>
        <taxon>Pterygota</taxon>
        <taxon>Neoptera</taxon>
        <taxon>Endopterygota</taxon>
        <taxon>Diptera</taxon>
        <taxon>Brachycera</taxon>
        <taxon>Muscomorpha</taxon>
        <taxon>Ephydroidea</taxon>
        <taxon>Drosophilidae</taxon>
        <taxon>Drosophila</taxon>
        <taxon>Sophophora</taxon>
    </lineage>
</organism>
<dbReference type="GeneID" id="117138540"/>
<dbReference type="SUPFAM" id="SSF51069">
    <property type="entry name" value="Carbonic anhydrase"/>
    <property type="match status" value="1"/>
</dbReference>
<evidence type="ECO:0000313" key="4">
    <source>
        <dbReference type="RefSeq" id="XP_033156569.1"/>
    </source>
</evidence>
<comment type="similarity">
    <text evidence="1">Belongs to the alpha-carbonic anhydrase family.</text>
</comment>
<evidence type="ECO:0000313" key="7">
    <source>
        <dbReference type="RefSeq" id="XP_033156573.1"/>
    </source>
</evidence>
<dbReference type="PANTHER" id="PTHR18952">
    <property type="entry name" value="CARBONIC ANHYDRASE"/>
    <property type="match status" value="1"/>
</dbReference>
<dbReference type="PANTHER" id="PTHR18952:SF233">
    <property type="entry name" value="CARBONIC ANHYDRASE 14"/>
    <property type="match status" value="1"/>
</dbReference>
<dbReference type="CTD" id="37359"/>
<name>A0A6P8JJR6_DROMA</name>
<evidence type="ECO:0000259" key="2">
    <source>
        <dbReference type="PROSITE" id="PS51144"/>
    </source>
</evidence>
<dbReference type="Pfam" id="PF00194">
    <property type="entry name" value="Carb_anhydrase"/>
    <property type="match status" value="1"/>
</dbReference>
<dbReference type="AlphaFoldDB" id="A0A6P8JJR6"/>
<evidence type="ECO:0000313" key="3">
    <source>
        <dbReference type="Proteomes" id="UP000515162"/>
    </source>
</evidence>
<sequence>MLSPLIDLCWLKFIRAFGLMMQLAEESRLIMMLISCTMAVAFIVNVCSGRTIFQDLCNAVANRRLETNLAMHPSPITIPVSNIIKRDLKMPLQWTYYDDLPMATVLKNNGSTVIMRIYTANNFMPQLSGANLLGRYHFVEAIFKWGSLKSEHSIGNYHFCLELQALHRCAQLENNLEYLTLSYLFELSCVKNEHLMQVTDQLKWISQPGSSMELPPFHLGSLLQPFGSDYFSYEGTYDNGDVVLPTTWLISSNISVVNWRQLGEFEALYGRNGNRNCKNGREQQALGNRNVYLNI</sequence>
<dbReference type="SMART" id="SM01057">
    <property type="entry name" value="Carb_anhydrase"/>
    <property type="match status" value="1"/>
</dbReference>
<dbReference type="GO" id="GO:0005737">
    <property type="term" value="C:cytoplasm"/>
    <property type="evidence" value="ECO:0007669"/>
    <property type="project" value="TreeGrafter"/>
</dbReference>
<accession>A0A6P8JJR6</accession>
<dbReference type="InterPro" id="IPR023561">
    <property type="entry name" value="Carbonic_anhydrase_a-class"/>
</dbReference>
<dbReference type="GO" id="GO:0008270">
    <property type="term" value="F:zinc ion binding"/>
    <property type="evidence" value="ECO:0007669"/>
    <property type="project" value="InterPro"/>
</dbReference>
<dbReference type="RefSeq" id="XP_033156573.1">
    <property type="nucleotide sequence ID" value="XM_033300682.1"/>
</dbReference>
<dbReference type="RefSeq" id="XP_033156571.1">
    <property type="nucleotide sequence ID" value="XM_033300680.1"/>
</dbReference>
<dbReference type="InterPro" id="IPR036398">
    <property type="entry name" value="CA_dom_sf"/>
</dbReference>
<dbReference type="PROSITE" id="PS51144">
    <property type="entry name" value="ALPHA_CA_2"/>
    <property type="match status" value="1"/>
</dbReference>
<feature type="domain" description="Alpha-carbonic anhydrase" evidence="2">
    <location>
        <begin position="40"/>
        <end position="295"/>
    </location>
</feature>
<evidence type="ECO:0000256" key="1">
    <source>
        <dbReference type="ARBA" id="ARBA00010718"/>
    </source>
</evidence>
<protein>
    <submittedName>
        <fullName evidence="4 5">Carbonic anhydrase 1</fullName>
    </submittedName>
</protein>
<reference evidence="4 5" key="1">
    <citation type="submission" date="2025-04" db="UniProtKB">
        <authorList>
            <consortium name="RefSeq"/>
        </authorList>
    </citation>
    <scope>IDENTIFICATION</scope>
    <source>
        <strain evidence="4 5">Mau12</strain>
        <tissue evidence="4 5">Whole Body</tissue>
    </source>
</reference>
<dbReference type="RefSeq" id="XP_033156572.1">
    <property type="nucleotide sequence ID" value="XM_033300681.1"/>
</dbReference>
<dbReference type="GO" id="GO:0004089">
    <property type="term" value="F:carbonate dehydratase activity"/>
    <property type="evidence" value="ECO:0007669"/>
    <property type="project" value="InterPro"/>
</dbReference>
<dbReference type="RefSeq" id="XP_033156569.1">
    <property type="nucleotide sequence ID" value="XM_033300678.1"/>
</dbReference>
<evidence type="ECO:0000313" key="6">
    <source>
        <dbReference type="RefSeq" id="XP_033156572.1"/>
    </source>
</evidence>
<dbReference type="Gene3D" id="3.10.200.10">
    <property type="entry name" value="Alpha carbonic anhydrase"/>
    <property type="match status" value="1"/>
</dbReference>
<dbReference type="RefSeq" id="XP_033156574.1">
    <property type="nucleotide sequence ID" value="XM_033300683.1"/>
</dbReference>
<gene>
    <name evidence="4 5 6 7 8" type="primary">LOC117138540</name>
</gene>